<keyword evidence="6 9" id="KW-0408">Iron</keyword>
<comment type="cofactor">
    <cofactor evidence="1">
        <name>[4Fe-4S] cluster</name>
        <dbReference type="ChEBI" id="CHEBI:49883"/>
    </cofactor>
</comment>
<dbReference type="InterPro" id="IPR011254">
    <property type="entry name" value="Prismane-like_sf"/>
</dbReference>
<evidence type="ECO:0000256" key="9">
    <source>
        <dbReference type="PIRNR" id="PIRNR005023"/>
    </source>
</evidence>
<evidence type="ECO:0000256" key="2">
    <source>
        <dbReference type="ARBA" id="ARBA00022485"/>
    </source>
</evidence>
<evidence type="ECO:0000256" key="3">
    <source>
        <dbReference type="ARBA" id="ARBA00022596"/>
    </source>
</evidence>
<dbReference type="Gene3D" id="1.20.1270.30">
    <property type="match status" value="1"/>
</dbReference>
<dbReference type="PANTHER" id="PTHR30109">
    <property type="entry name" value="HYDROXYLAMINE REDUCTASE"/>
    <property type="match status" value="1"/>
</dbReference>
<dbReference type="Pfam" id="PF03063">
    <property type="entry name" value="Prismane"/>
    <property type="match status" value="1"/>
</dbReference>
<dbReference type="SUPFAM" id="SSF56821">
    <property type="entry name" value="Prismane protein-like"/>
    <property type="match status" value="1"/>
</dbReference>
<keyword evidence="11" id="KW-1185">Reference proteome</keyword>
<accession>A0ABW1T1L1</accession>
<dbReference type="Proteomes" id="UP001596138">
    <property type="component" value="Unassembled WGS sequence"/>
</dbReference>
<keyword evidence="7 9" id="KW-0411">Iron-sulfur</keyword>
<dbReference type="EMBL" id="JBHSTI010000008">
    <property type="protein sequence ID" value="MFC6238152.1"/>
    <property type="molecule type" value="Genomic_DNA"/>
</dbReference>
<dbReference type="EC" id="1.2.7.4" evidence="9"/>
<name>A0ABW1T1L1_9ACTN</name>
<dbReference type="PANTHER" id="PTHR30109:SF4">
    <property type="entry name" value="CARBON MONOXIDE DEHYDROGENASE"/>
    <property type="match status" value="1"/>
</dbReference>
<keyword evidence="3" id="KW-0533">Nickel</keyword>
<keyword evidence="2 9" id="KW-0004">4Fe-4S</keyword>
<evidence type="ECO:0000256" key="5">
    <source>
        <dbReference type="ARBA" id="ARBA00023002"/>
    </source>
</evidence>
<dbReference type="InterPro" id="IPR016099">
    <property type="entry name" value="Prismane-like_a/b-sand"/>
</dbReference>
<comment type="caution">
    <text evidence="10">The sequence shown here is derived from an EMBL/GenBank/DDBJ whole genome shotgun (WGS) entry which is preliminary data.</text>
</comment>
<dbReference type="InterPro" id="IPR010047">
    <property type="entry name" value="CODH"/>
</dbReference>
<reference evidence="11" key="1">
    <citation type="journal article" date="2019" name="Int. J. Syst. Evol. Microbiol.">
        <title>The Global Catalogue of Microorganisms (GCM) 10K type strain sequencing project: providing services to taxonomists for standard genome sequencing and annotation.</title>
        <authorList>
            <consortium name="The Broad Institute Genomics Platform"/>
            <consortium name="The Broad Institute Genome Sequencing Center for Infectious Disease"/>
            <person name="Wu L."/>
            <person name="Ma J."/>
        </authorList>
    </citation>
    <scope>NUCLEOTIDE SEQUENCE [LARGE SCALE GENOMIC DNA]</scope>
    <source>
        <strain evidence="11">CGMCC 4.7317</strain>
    </source>
</reference>
<evidence type="ECO:0000313" key="10">
    <source>
        <dbReference type="EMBL" id="MFC6238152.1"/>
    </source>
</evidence>
<dbReference type="Gene3D" id="3.40.50.2030">
    <property type="match status" value="2"/>
</dbReference>
<proteinExistence type="predicted"/>
<evidence type="ECO:0000256" key="7">
    <source>
        <dbReference type="ARBA" id="ARBA00023014"/>
    </source>
</evidence>
<gene>
    <name evidence="10" type="primary">cooS</name>
    <name evidence="10" type="ORF">ACFQGU_09700</name>
</gene>
<evidence type="ECO:0000256" key="8">
    <source>
        <dbReference type="ARBA" id="ARBA00048733"/>
    </source>
</evidence>
<dbReference type="InterPro" id="IPR004137">
    <property type="entry name" value="HCP/CODH"/>
</dbReference>
<protein>
    <recommendedName>
        <fullName evidence="9">Carbon monoxide dehydrogenase</fullName>
        <ecNumber evidence="9">1.2.7.4</ecNumber>
    </recommendedName>
</protein>
<evidence type="ECO:0000256" key="1">
    <source>
        <dbReference type="ARBA" id="ARBA00001966"/>
    </source>
</evidence>
<evidence type="ECO:0000256" key="6">
    <source>
        <dbReference type="ARBA" id="ARBA00023004"/>
    </source>
</evidence>
<dbReference type="InterPro" id="IPR016101">
    <property type="entry name" value="CO_DH_a-bundle"/>
</dbReference>
<dbReference type="GO" id="GO:0043885">
    <property type="term" value="F:anaerobic carbon-monoxide dehydrogenase activity"/>
    <property type="evidence" value="ECO:0007669"/>
    <property type="project" value="UniProtKB-EC"/>
</dbReference>
<evidence type="ECO:0000256" key="4">
    <source>
        <dbReference type="ARBA" id="ARBA00022723"/>
    </source>
</evidence>
<evidence type="ECO:0000313" key="11">
    <source>
        <dbReference type="Proteomes" id="UP001596138"/>
    </source>
</evidence>
<dbReference type="NCBIfam" id="TIGR01702">
    <property type="entry name" value="CO_DH_cata"/>
    <property type="match status" value="1"/>
</dbReference>
<keyword evidence="5 9" id="KW-0560">Oxidoreductase</keyword>
<dbReference type="PIRSF" id="PIRSF005023">
    <property type="entry name" value="CODH"/>
    <property type="match status" value="1"/>
</dbReference>
<keyword evidence="4 9" id="KW-0479">Metal-binding</keyword>
<comment type="catalytic activity">
    <reaction evidence="8 9">
        <text>CO + 2 oxidized [2Fe-2S]-[ferredoxin] + H2O = 2 reduced [2Fe-2S]-[ferredoxin] + CO2 + 2 H(+)</text>
        <dbReference type="Rhea" id="RHEA:21040"/>
        <dbReference type="Rhea" id="RHEA-COMP:10000"/>
        <dbReference type="Rhea" id="RHEA-COMP:10001"/>
        <dbReference type="ChEBI" id="CHEBI:15377"/>
        <dbReference type="ChEBI" id="CHEBI:15378"/>
        <dbReference type="ChEBI" id="CHEBI:16526"/>
        <dbReference type="ChEBI" id="CHEBI:17245"/>
        <dbReference type="ChEBI" id="CHEBI:33737"/>
        <dbReference type="ChEBI" id="CHEBI:33738"/>
        <dbReference type="EC" id="1.2.7.4"/>
    </reaction>
</comment>
<sequence>MSTMQRRDPRTMSIASDAQQMIEVARSEGIETVWDRLEAQQPQCGFCVLGVSCRNCAMGPCRVDPFGAGPQKGVCGAGADVIVARNLGRTIAAGSSSHSDHGRDILEVFAATAHGETTGYRIQDVGKLTRLAAELGIPTEDRTTTQVAVDLADRLMDDFGTRRASLSFVERSPKPRQELWDRLGVTPRGIDRENVEMLHRTHMGVDNDPVNILLHGLRTSLADGWGGSMIATELSDIMFGTPSPVMSTVNLGTLKPGWVNIALHGHNPMLSDVIVQAAEDPALVDRARELGAEGINLVGLCCTGNELLMRRGVPMAGNHLMQELAIMTGALEAMVVDYQCIMPSVTDVARCYHTVVISTADKARFPGAVHVSFDPGRGLEIGRDIVSRGVEAFANRNPDRVRIPDEPVEIMAGFSVEAILGALGGTPAPLVEAIADGRIRGAVGVVGCNNPKITQDYGHVTLTRRLIENDILVLVTGCAAVANGKAGQMVPAAASLAGPGLRATCEALGIPPVLHMGSCVDNTRILVLAAALADHLGVDMSQLPLAGAAPEWYSEKAVAIGAYVVASGITTVLGVDPPILGSAAVTGLLTSGLDDVVGAKFAVEADPEKAAVLIRRHIEGKRAALGLPAHDLDQIREPVATA</sequence>
<dbReference type="CDD" id="cd01915">
    <property type="entry name" value="CODH"/>
    <property type="match status" value="1"/>
</dbReference>
<dbReference type="RefSeq" id="WP_386766110.1">
    <property type="nucleotide sequence ID" value="NZ_JBHSTI010000008.1"/>
</dbReference>
<organism evidence="10 11">
    <name type="scientific">Longivirga aurantiaca</name>
    <dbReference type="NCBI Taxonomy" id="1837743"/>
    <lineage>
        <taxon>Bacteria</taxon>
        <taxon>Bacillati</taxon>
        <taxon>Actinomycetota</taxon>
        <taxon>Actinomycetes</taxon>
        <taxon>Sporichthyales</taxon>
        <taxon>Sporichthyaceae</taxon>
        <taxon>Longivirga</taxon>
    </lineage>
</organism>